<protein>
    <submittedName>
        <fullName evidence="1">Uncharacterized protein</fullName>
    </submittedName>
</protein>
<proteinExistence type="predicted"/>
<evidence type="ECO:0000313" key="1">
    <source>
        <dbReference type="EMBL" id="RNA07979.1"/>
    </source>
</evidence>
<evidence type="ECO:0000313" key="2">
    <source>
        <dbReference type="Proteomes" id="UP000276133"/>
    </source>
</evidence>
<dbReference type="AlphaFoldDB" id="A0A3M7Q9Q4"/>
<organism evidence="1 2">
    <name type="scientific">Brachionus plicatilis</name>
    <name type="common">Marine rotifer</name>
    <name type="synonym">Brachionus muelleri</name>
    <dbReference type="NCBI Taxonomy" id="10195"/>
    <lineage>
        <taxon>Eukaryota</taxon>
        <taxon>Metazoa</taxon>
        <taxon>Spiralia</taxon>
        <taxon>Gnathifera</taxon>
        <taxon>Rotifera</taxon>
        <taxon>Eurotatoria</taxon>
        <taxon>Monogononta</taxon>
        <taxon>Pseudotrocha</taxon>
        <taxon>Ploima</taxon>
        <taxon>Brachionidae</taxon>
        <taxon>Brachionus</taxon>
    </lineage>
</organism>
<dbReference type="EMBL" id="REGN01006886">
    <property type="protein sequence ID" value="RNA07979.1"/>
    <property type="molecule type" value="Genomic_DNA"/>
</dbReference>
<dbReference type="Proteomes" id="UP000276133">
    <property type="component" value="Unassembled WGS sequence"/>
</dbReference>
<reference evidence="1 2" key="1">
    <citation type="journal article" date="2018" name="Sci. Rep.">
        <title>Genomic signatures of local adaptation to the degree of environmental predictability in rotifers.</title>
        <authorList>
            <person name="Franch-Gras L."/>
            <person name="Hahn C."/>
            <person name="Garcia-Roger E.M."/>
            <person name="Carmona M.J."/>
            <person name="Serra M."/>
            <person name="Gomez A."/>
        </authorList>
    </citation>
    <scope>NUCLEOTIDE SEQUENCE [LARGE SCALE GENOMIC DNA]</scope>
    <source>
        <strain evidence="1">HYR1</strain>
    </source>
</reference>
<name>A0A3M7Q9Q4_BRAPC</name>
<keyword evidence="2" id="KW-1185">Reference proteome</keyword>
<accession>A0A3M7Q9Q4</accession>
<gene>
    <name evidence="1" type="ORF">BpHYR1_029065</name>
</gene>
<sequence>MFDFINSKISKMSNSMNIDLKLAAIAAFKLTLIKNSKSLQPRLGEEERLPNLREETLKISKIIFTFIKQARI</sequence>
<comment type="caution">
    <text evidence="1">The sequence shown here is derived from an EMBL/GenBank/DDBJ whole genome shotgun (WGS) entry which is preliminary data.</text>
</comment>